<protein>
    <submittedName>
        <fullName evidence="1">Uncharacterized protein</fullName>
    </submittedName>
</protein>
<comment type="caution">
    <text evidence="1">The sequence shown here is derived from an EMBL/GenBank/DDBJ whole genome shotgun (WGS) entry which is preliminary data.</text>
</comment>
<name>A0A9N9KTL6_9HELO</name>
<gene>
    <name evidence="1" type="ORF">HYFRA_00010144</name>
</gene>
<sequence length="68" mass="7961">MIIWSNQKFKPNILELLEDGKENRGVASSVTVIQGPFNVNDVMQIHYPPFFKRDPKFPVISFWLPWIS</sequence>
<evidence type="ECO:0000313" key="1">
    <source>
        <dbReference type="EMBL" id="CAG8953396.1"/>
    </source>
</evidence>
<keyword evidence="2" id="KW-1185">Reference proteome</keyword>
<evidence type="ECO:0000313" key="2">
    <source>
        <dbReference type="Proteomes" id="UP000696280"/>
    </source>
</evidence>
<organism evidence="1 2">
    <name type="scientific">Hymenoscyphus fraxineus</name>
    <dbReference type="NCBI Taxonomy" id="746836"/>
    <lineage>
        <taxon>Eukaryota</taxon>
        <taxon>Fungi</taxon>
        <taxon>Dikarya</taxon>
        <taxon>Ascomycota</taxon>
        <taxon>Pezizomycotina</taxon>
        <taxon>Leotiomycetes</taxon>
        <taxon>Helotiales</taxon>
        <taxon>Helotiaceae</taxon>
        <taxon>Hymenoscyphus</taxon>
    </lineage>
</organism>
<accession>A0A9N9KTL6</accession>
<dbReference type="Proteomes" id="UP000696280">
    <property type="component" value="Unassembled WGS sequence"/>
</dbReference>
<dbReference type="AlphaFoldDB" id="A0A9N9KTL6"/>
<proteinExistence type="predicted"/>
<reference evidence="1" key="1">
    <citation type="submission" date="2021-07" db="EMBL/GenBank/DDBJ databases">
        <authorList>
            <person name="Durling M."/>
        </authorList>
    </citation>
    <scope>NUCLEOTIDE SEQUENCE</scope>
</reference>
<dbReference type="EMBL" id="CAJVRL010000050">
    <property type="protein sequence ID" value="CAG8953396.1"/>
    <property type="molecule type" value="Genomic_DNA"/>
</dbReference>